<dbReference type="RefSeq" id="WP_408054669.1">
    <property type="nucleotide sequence ID" value="NZ_AP035884.1"/>
</dbReference>
<dbReference type="InterPro" id="IPR002372">
    <property type="entry name" value="PQQ_rpt_dom"/>
</dbReference>
<dbReference type="KEGG" id="stcm:SCMC78_67730"/>
<reference evidence="3" key="1">
    <citation type="submission" date="2024-07" db="EMBL/GenBank/DDBJ databases">
        <title>Complete genome sequences of cellulolytic bacteria, Kitasatospora sp. CMC57 and Streptomyces sp. CMC78, isolated from Japanese agricultural soil.</title>
        <authorList>
            <person name="Hashimoto T."/>
            <person name="Ito M."/>
            <person name="Iwamoto M."/>
            <person name="Fukahori D."/>
            <person name="Shoda T."/>
            <person name="Sakoda M."/>
            <person name="Morohoshi T."/>
            <person name="Mitsuboshi M."/>
            <person name="Nishizawa T."/>
        </authorList>
    </citation>
    <scope>NUCLEOTIDE SEQUENCE</scope>
    <source>
        <strain evidence="3">CMC78</strain>
    </source>
</reference>
<accession>A0AB33KSB8</accession>
<dbReference type="Gene3D" id="2.130.10.10">
    <property type="entry name" value="YVTN repeat-like/Quinoprotein amine dehydrogenase"/>
    <property type="match status" value="1"/>
</dbReference>
<dbReference type="AlphaFoldDB" id="A0AB33KSB8"/>
<dbReference type="Pfam" id="PF13360">
    <property type="entry name" value="PQQ_2"/>
    <property type="match status" value="2"/>
</dbReference>
<protein>
    <recommendedName>
        <fullName evidence="2">Pyrrolo-quinoline quinone repeat domain-containing protein</fullName>
    </recommendedName>
</protein>
<proteinExistence type="predicted"/>
<evidence type="ECO:0000259" key="2">
    <source>
        <dbReference type="Pfam" id="PF13360"/>
    </source>
</evidence>
<gene>
    <name evidence="3" type="ORF">SCMC78_67730</name>
</gene>
<name>A0AB33KSB8_9ACTN</name>
<evidence type="ECO:0000313" key="3">
    <source>
        <dbReference type="EMBL" id="BFP56966.1"/>
    </source>
</evidence>
<sequence>MARRYSRTELRAAGAGLLVVVLLLLSLGDGRTTGKPSGPPNTLVVAWSYVTTGRALDARDVPPALSDEALAVPVGHSVRVIDTRSGQLLSIVNGFAEESPDLGLSGGVLFLVDTQDHFKDTLRAYDPATGRELWQRKAAPGPDGKGAGDFAVGGVLLTGWGPVVMDGDRALALDPRTGAVRWNVRLDAHCTTPRPYLDTPYRMAATSTHLLLLRHCTGETAELQAVDERDGRSVWRKRLGRGGNISVSAADGALGIRMDDEFRLLTEAGEEILRQAGSGSPLGAKRGVVYAGVDQKLLAVRADTRKPAWKRARPQIGFAFIKDELIVDDASADGSYSGDARWSVGDAAGQGPGASTFVNLDVTGPPRCRGRSPERCWGRAGNCSWSAAKTQREPATPDCDRSIAPRMRRGPSHSGERNHGTGPTPVAWWTPDCSRNSPRTTTRCRRSGAARCTE</sequence>
<feature type="region of interest" description="Disordered" evidence="1">
    <location>
        <begin position="388"/>
        <end position="454"/>
    </location>
</feature>
<dbReference type="InterPro" id="IPR015943">
    <property type="entry name" value="WD40/YVTN_repeat-like_dom_sf"/>
</dbReference>
<evidence type="ECO:0000256" key="1">
    <source>
        <dbReference type="SAM" id="MobiDB-lite"/>
    </source>
</evidence>
<dbReference type="EMBL" id="AP035884">
    <property type="protein sequence ID" value="BFP56966.1"/>
    <property type="molecule type" value="Genomic_DNA"/>
</dbReference>
<dbReference type="SUPFAM" id="SSF50998">
    <property type="entry name" value="Quinoprotein alcohol dehydrogenase-like"/>
    <property type="match status" value="1"/>
</dbReference>
<dbReference type="InterPro" id="IPR011047">
    <property type="entry name" value="Quinoprotein_ADH-like_sf"/>
</dbReference>
<feature type="domain" description="Pyrrolo-quinoline quinone repeat" evidence="2">
    <location>
        <begin position="120"/>
        <end position="193"/>
    </location>
</feature>
<organism evidence="3">
    <name type="scientific">Streptomyces sp. CMC78</name>
    <dbReference type="NCBI Taxonomy" id="3231512"/>
    <lineage>
        <taxon>Bacteria</taxon>
        <taxon>Bacillati</taxon>
        <taxon>Actinomycetota</taxon>
        <taxon>Actinomycetes</taxon>
        <taxon>Kitasatosporales</taxon>
        <taxon>Streptomycetaceae</taxon>
        <taxon>Streptomyces</taxon>
    </lineage>
</organism>
<dbReference type="PANTHER" id="PTHR34512">
    <property type="entry name" value="CELL SURFACE PROTEIN"/>
    <property type="match status" value="1"/>
</dbReference>
<feature type="domain" description="Pyrrolo-quinoline quinone repeat" evidence="2">
    <location>
        <begin position="221"/>
        <end position="314"/>
    </location>
</feature>
<dbReference type="PANTHER" id="PTHR34512:SF30">
    <property type="entry name" value="OUTER MEMBRANE PROTEIN ASSEMBLY FACTOR BAMB"/>
    <property type="match status" value="1"/>
</dbReference>